<keyword evidence="5" id="KW-0411">Iron-sulfur</keyword>
<accession>A0A2M8RZU5</accession>
<sequence>MKDERYYHAYLSHHHVSRRGLLRGIFGAAEKAGTITHDKRQESRPPFCATESLFLAACTGCGECVKACPFGLIQIKQHKAHLEIDYASCNFCGECAKACSTNALNLHFPADTELRPIFNQQCLSYGGQSCTTCVEACPKQAIYIDHEIQVSKDCNGCGECKIACFMQAITLQLS</sequence>
<evidence type="ECO:0000256" key="1">
    <source>
        <dbReference type="ARBA" id="ARBA00022485"/>
    </source>
</evidence>
<dbReference type="SUPFAM" id="SSF54862">
    <property type="entry name" value="4Fe-4S ferredoxins"/>
    <property type="match status" value="1"/>
</dbReference>
<gene>
    <name evidence="7" type="primary">napF</name>
    <name evidence="7" type="ORF">CVP05_11555</name>
</gene>
<keyword evidence="2" id="KW-0479">Metal-binding</keyword>
<dbReference type="PANTHER" id="PTHR24960:SF79">
    <property type="entry name" value="PHOTOSYSTEM I IRON-SULFUR CENTER"/>
    <property type="match status" value="1"/>
</dbReference>
<dbReference type="NCBIfam" id="TIGR00402">
    <property type="entry name" value="napF"/>
    <property type="match status" value="1"/>
</dbReference>
<dbReference type="Pfam" id="PF12838">
    <property type="entry name" value="Fer4_7"/>
    <property type="match status" value="1"/>
</dbReference>
<keyword evidence="4" id="KW-0408">Iron</keyword>
<proteinExistence type="predicted"/>
<evidence type="ECO:0000256" key="5">
    <source>
        <dbReference type="ARBA" id="ARBA00023014"/>
    </source>
</evidence>
<dbReference type="GO" id="GO:0046872">
    <property type="term" value="F:metal ion binding"/>
    <property type="evidence" value="ECO:0007669"/>
    <property type="project" value="UniProtKB-KW"/>
</dbReference>
<keyword evidence="8" id="KW-1185">Reference proteome</keyword>
<keyword evidence="3" id="KW-0677">Repeat</keyword>
<reference evidence="7 8" key="1">
    <citation type="submission" date="2017-11" db="EMBL/GenBank/DDBJ databases">
        <title>Reclassification of Bisgaard taxon 7 as Conservatibacter flavescens gen. nov., sp. nov.</title>
        <authorList>
            <person name="Christensen H."/>
        </authorList>
    </citation>
    <scope>NUCLEOTIDE SEQUENCE [LARGE SCALE GENOMIC DNA]</scope>
    <source>
        <strain evidence="7 8">7_4</strain>
    </source>
</reference>
<dbReference type="Proteomes" id="UP000229329">
    <property type="component" value="Unassembled WGS sequence"/>
</dbReference>
<dbReference type="GO" id="GO:0051539">
    <property type="term" value="F:4 iron, 4 sulfur cluster binding"/>
    <property type="evidence" value="ECO:0007669"/>
    <property type="project" value="UniProtKB-KW"/>
</dbReference>
<protein>
    <submittedName>
        <fullName evidence="7">Ferredoxin-type protein NapF</fullName>
    </submittedName>
</protein>
<dbReference type="PANTHER" id="PTHR24960">
    <property type="entry name" value="PHOTOSYSTEM I IRON-SULFUR CENTER-RELATED"/>
    <property type="match status" value="1"/>
</dbReference>
<dbReference type="Gene3D" id="3.30.70.20">
    <property type="match status" value="2"/>
</dbReference>
<evidence type="ECO:0000313" key="7">
    <source>
        <dbReference type="EMBL" id="PJG84388.1"/>
    </source>
</evidence>
<dbReference type="InterPro" id="IPR050157">
    <property type="entry name" value="PSI_iron-sulfur_center"/>
</dbReference>
<dbReference type="InterPro" id="IPR004496">
    <property type="entry name" value="NapF"/>
</dbReference>
<evidence type="ECO:0000256" key="2">
    <source>
        <dbReference type="ARBA" id="ARBA00022723"/>
    </source>
</evidence>
<dbReference type="Pfam" id="PF12800">
    <property type="entry name" value="Fer4_4"/>
    <property type="match status" value="1"/>
</dbReference>
<dbReference type="OrthoDB" id="9808559at2"/>
<dbReference type="AlphaFoldDB" id="A0A2M8RZU5"/>
<dbReference type="PROSITE" id="PS51379">
    <property type="entry name" value="4FE4S_FER_2"/>
    <property type="match status" value="3"/>
</dbReference>
<dbReference type="InterPro" id="IPR017900">
    <property type="entry name" value="4Fe4S_Fe_S_CS"/>
</dbReference>
<comment type="caution">
    <text evidence="7">The sequence shown here is derived from an EMBL/GenBank/DDBJ whole genome shotgun (WGS) entry which is preliminary data.</text>
</comment>
<organism evidence="7 8">
    <name type="scientific">Conservatibacter flavescens</name>
    <dbReference type="NCBI Taxonomy" id="28161"/>
    <lineage>
        <taxon>Bacteria</taxon>
        <taxon>Pseudomonadati</taxon>
        <taxon>Pseudomonadota</taxon>
        <taxon>Gammaproteobacteria</taxon>
        <taxon>Pasteurellales</taxon>
        <taxon>Pasteurellaceae</taxon>
        <taxon>Conservatibacter</taxon>
    </lineage>
</organism>
<dbReference type="EMBL" id="PHHA01000034">
    <property type="protein sequence ID" value="PJG84388.1"/>
    <property type="molecule type" value="Genomic_DNA"/>
</dbReference>
<dbReference type="RefSeq" id="WP_100289721.1">
    <property type="nucleotide sequence ID" value="NZ_PHHA01000034.1"/>
</dbReference>
<feature type="domain" description="4Fe-4S ferredoxin-type" evidence="6">
    <location>
        <begin position="80"/>
        <end position="109"/>
    </location>
</feature>
<evidence type="ECO:0000256" key="3">
    <source>
        <dbReference type="ARBA" id="ARBA00022737"/>
    </source>
</evidence>
<dbReference type="InterPro" id="IPR017896">
    <property type="entry name" value="4Fe4S_Fe-S-bd"/>
</dbReference>
<evidence type="ECO:0000256" key="4">
    <source>
        <dbReference type="ARBA" id="ARBA00023004"/>
    </source>
</evidence>
<evidence type="ECO:0000313" key="8">
    <source>
        <dbReference type="Proteomes" id="UP000229329"/>
    </source>
</evidence>
<feature type="domain" description="4Fe-4S ferredoxin-type" evidence="6">
    <location>
        <begin position="146"/>
        <end position="174"/>
    </location>
</feature>
<feature type="domain" description="4Fe-4S ferredoxin-type" evidence="6">
    <location>
        <begin position="49"/>
        <end position="78"/>
    </location>
</feature>
<dbReference type="Pfam" id="PF12798">
    <property type="entry name" value="Fer4_3"/>
    <property type="match status" value="1"/>
</dbReference>
<keyword evidence="1" id="KW-0004">4Fe-4S</keyword>
<name>A0A2M8RZU5_9PAST</name>
<dbReference type="PROSITE" id="PS00198">
    <property type="entry name" value="4FE4S_FER_1"/>
    <property type="match status" value="1"/>
</dbReference>
<evidence type="ECO:0000259" key="6">
    <source>
        <dbReference type="PROSITE" id="PS51379"/>
    </source>
</evidence>